<dbReference type="Pfam" id="PF01261">
    <property type="entry name" value="AP_endonuc_2"/>
    <property type="match status" value="1"/>
</dbReference>
<dbReference type="RefSeq" id="WP_080462942.1">
    <property type="nucleotide sequence ID" value="NZ_BMNJ01000002.1"/>
</dbReference>
<dbReference type="InterPro" id="IPR036237">
    <property type="entry name" value="Xyl_isomerase-like_sf"/>
</dbReference>
<accession>A0A8H9HC78</accession>
<sequence>MRSVTVPAGNAFTLAACAEMIYLDKPFMERVEAIAARGLGVEIWGWTAKDLQALAARRADGARIMSMTGYIEGDLTTSEGIARLLETAEQSLAAAETLECPVLNFHGTGLGEGGIPVVANAHPTPGDWLRAAETCARLARLGAREGRVFTLENLNTALDHPGCPFATAADALALVRAVDSPHLRLNLDLYHAQIGEGNLIELCRQALPWIGELQVADVPGRAQPGTGEINYRAIVTALADMGYHGNIGMEAFAWGATDADEPGSTAASEGALDQFITTFTVGGPA</sequence>
<dbReference type="EMBL" id="BMNJ01000002">
    <property type="protein sequence ID" value="GGO97076.1"/>
    <property type="molecule type" value="Genomic_DNA"/>
</dbReference>
<dbReference type="Gene3D" id="3.20.20.150">
    <property type="entry name" value="Divalent-metal-dependent TIM barrel enzymes"/>
    <property type="match status" value="1"/>
</dbReference>
<evidence type="ECO:0000259" key="4">
    <source>
        <dbReference type="Pfam" id="PF01261"/>
    </source>
</evidence>
<keyword evidence="6" id="KW-1185">Reference proteome</keyword>
<organism evidence="5 6">
    <name type="scientific">Actinomyces gaoshouyii</name>
    <dbReference type="NCBI Taxonomy" id="1960083"/>
    <lineage>
        <taxon>Bacteria</taxon>
        <taxon>Bacillati</taxon>
        <taxon>Actinomycetota</taxon>
        <taxon>Actinomycetes</taxon>
        <taxon>Actinomycetales</taxon>
        <taxon>Actinomycetaceae</taxon>
        <taxon>Actinomyces</taxon>
    </lineage>
</organism>
<dbReference type="PIRSF" id="PIRSF006241">
    <property type="entry name" value="HyI"/>
    <property type="match status" value="1"/>
</dbReference>
<proteinExistence type="inferred from homology"/>
<evidence type="ECO:0000256" key="1">
    <source>
        <dbReference type="ARBA" id="ARBA00023235"/>
    </source>
</evidence>
<feature type="active site" description="Proton donor/acceptor" evidence="3">
    <location>
        <position position="250"/>
    </location>
</feature>
<dbReference type="PROSITE" id="PS51257">
    <property type="entry name" value="PROKAR_LIPOPROTEIN"/>
    <property type="match status" value="1"/>
</dbReference>
<reference evidence="5" key="1">
    <citation type="journal article" date="2014" name="Int. J. Syst. Evol. Microbiol.">
        <title>Complete genome sequence of Corynebacterium casei LMG S-19264T (=DSM 44701T), isolated from a smear-ripened cheese.</title>
        <authorList>
            <consortium name="US DOE Joint Genome Institute (JGI-PGF)"/>
            <person name="Walter F."/>
            <person name="Albersmeier A."/>
            <person name="Kalinowski J."/>
            <person name="Ruckert C."/>
        </authorList>
    </citation>
    <scope>NUCLEOTIDE SEQUENCE</scope>
    <source>
        <strain evidence="5">CGMCC 4.7372</strain>
    </source>
</reference>
<evidence type="ECO:0000256" key="3">
    <source>
        <dbReference type="PIRSR" id="PIRSR006241-50"/>
    </source>
</evidence>
<evidence type="ECO:0000256" key="2">
    <source>
        <dbReference type="PIRNR" id="PIRNR006241"/>
    </source>
</evidence>
<dbReference type="PANTHER" id="PTHR43489">
    <property type="entry name" value="ISOMERASE"/>
    <property type="match status" value="1"/>
</dbReference>
<evidence type="ECO:0000313" key="5">
    <source>
        <dbReference type="EMBL" id="GGO97076.1"/>
    </source>
</evidence>
<dbReference type="GO" id="GO:0016853">
    <property type="term" value="F:isomerase activity"/>
    <property type="evidence" value="ECO:0007669"/>
    <property type="project" value="UniProtKB-KW"/>
</dbReference>
<comment type="similarity">
    <text evidence="2">Belongs to the hyi family.</text>
</comment>
<dbReference type="InterPro" id="IPR026040">
    <property type="entry name" value="HyI-like"/>
</dbReference>
<keyword evidence="1 2" id="KW-0413">Isomerase</keyword>
<dbReference type="Proteomes" id="UP000614239">
    <property type="component" value="Unassembled WGS sequence"/>
</dbReference>
<protein>
    <submittedName>
        <fullName evidence="5">Hydroxypyruvate isomerase</fullName>
    </submittedName>
</protein>
<dbReference type="InterPro" id="IPR050417">
    <property type="entry name" value="Sugar_Epim/Isomerase"/>
</dbReference>
<feature type="active site" description="Proton donor/acceptor" evidence="3">
    <location>
        <position position="152"/>
    </location>
</feature>
<name>A0A8H9HC78_9ACTO</name>
<keyword evidence="5" id="KW-0670">Pyruvate</keyword>
<evidence type="ECO:0000313" key="6">
    <source>
        <dbReference type="Proteomes" id="UP000614239"/>
    </source>
</evidence>
<dbReference type="AlphaFoldDB" id="A0A8H9HC78"/>
<reference evidence="5" key="2">
    <citation type="submission" date="2020-09" db="EMBL/GenBank/DDBJ databases">
        <authorList>
            <person name="Sun Q."/>
            <person name="Zhou Y."/>
        </authorList>
    </citation>
    <scope>NUCLEOTIDE SEQUENCE</scope>
    <source>
        <strain evidence="5">CGMCC 4.7372</strain>
    </source>
</reference>
<dbReference type="SUPFAM" id="SSF51658">
    <property type="entry name" value="Xylose isomerase-like"/>
    <property type="match status" value="1"/>
</dbReference>
<gene>
    <name evidence="5" type="ORF">GCM10011612_08800</name>
</gene>
<dbReference type="InterPro" id="IPR013022">
    <property type="entry name" value="Xyl_isomerase-like_TIM-brl"/>
</dbReference>
<feature type="domain" description="Xylose isomerase-like TIM barrel" evidence="4">
    <location>
        <begin position="46"/>
        <end position="255"/>
    </location>
</feature>
<dbReference type="OrthoDB" id="9786584at2"/>
<comment type="caution">
    <text evidence="5">The sequence shown here is derived from an EMBL/GenBank/DDBJ whole genome shotgun (WGS) entry which is preliminary data.</text>
</comment>